<organism evidence="4 5">
    <name type="scientific">Flavobacterium dankookense</name>
    <dbReference type="NCBI Taxonomy" id="706186"/>
    <lineage>
        <taxon>Bacteria</taxon>
        <taxon>Pseudomonadati</taxon>
        <taxon>Bacteroidota</taxon>
        <taxon>Flavobacteriia</taxon>
        <taxon>Flavobacteriales</taxon>
        <taxon>Flavobacteriaceae</taxon>
        <taxon>Flavobacterium</taxon>
    </lineage>
</organism>
<feature type="signal peptide" evidence="2">
    <location>
        <begin position="1"/>
        <end position="19"/>
    </location>
</feature>
<dbReference type="EMBL" id="SNXR01000012">
    <property type="protein sequence ID" value="TDP60369.1"/>
    <property type="molecule type" value="Genomic_DNA"/>
</dbReference>
<dbReference type="InterPro" id="IPR026444">
    <property type="entry name" value="Secre_tail"/>
</dbReference>
<accession>A0A4R6QFT0</accession>
<evidence type="ECO:0000256" key="1">
    <source>
        <dbReference type="ARBA" id="ARBA00022729"/>
    </source>
</evidence>
<protein>
    <submittedName>
        <fullName evidence="4">Putative secreted protein (Por secretion system target)</fullName>
    </submittedName>
</protein>
<keyword evidence="1 2" id="KW-0732">Signal</keyword>
<feature type="domain" description="Secretion system C-terminal sorting" evidence="3">
    <location>
        <begin position="193"/>
        <end position="263"/>
    </location>
</feature>
<proteinExistence type="predicted"/>
<gene>
    <name evidence="4" type="ORF">BC748_1358</name>
</gene>
<evidence type="ECO:0000259" key="3">
    <source>
        <dbReference type="Pfam" id="PF18962"/>
    </source>
</evidence>
<dbReference type="RefSeq" id="WP_162846421.1">
    <property type="nucleotide sequence ID" value="NZ_SNXR01000012.1"/>
</dbReference>
<comment type="caution">
    <text evidence="4">The sequence shown here is derived from an EMBL/GenBank/DDBJ whole genome shotgun (WGS) entry which is preliminary data.</text>
</comment>
<reference evidence="4 5" key="1">
    <citation type="submission" date="2019-03" db="EMBL/GenBank/DDBJ databases">
        <title>Genomic Encyclopedia of Archaeal and Bacterial Type Strains, Phase II (KMG-II): from individual species to whole genera.</title>
        <authorList>
            <person name="Goeker M."/>
        </authorList>
    </citation>
    <scope>NUCLEOTIDE SEQUENCE [LARGE SCALE GENOMIC DNA]</scope>
    <source>
        <strain evidence="4 5">DSM 25687</strain>
    </source>
</reference>
<dbReference type="Proteomes" id="UP000295260">
    <property type="component" value="Unassembled WGS sequence"/>
</dbReference>
<evidence type="ECO:0000313" key="5">
    <source>
        <dbReference type="Proteomes" id="UP000295260"/>
    </source>
</evidence>
<dbReference type="AlphaFoldDB" id="A0A4R6QFT0"/>
<sequence length="264" mass="28790">MKKTLLLITLISISTFAQQKTTGLVNLLSNTTATLLLDNSAQTATLTLTGPNDRWFALQFGSFPDDSDGMGGGMGDGLDLVYWNNVTLVDASHNGIGIAPTPDATNNWTFISNTDNSPSTGLRTIVFSRPFNTGDANDYQFNFNDSSIDFAFARRSSAGYTLNSHGFSNRGYAVDVSLTTLGVEDFSLNATQIYPNPSNGEFLIKAKTTLREVNVYSQTGTFVKTIKVEESDTTEINIKGMQTGVYLLELVNDTEKSWKKVIVK</sequence>
<evidence type="ECO:0000313" key="4">
    <source>
        <dbReference type="EMBL" id="TDP60369.1"/>
    </source>
</evidence>
<feature type="chain" id="PRO_5020711851" evidence="2">
    <location>
        <begin position="20"/>
        <end position="264"/>
    </location>
</feature>
<keyword evidence="5" id="KW-1185">Reference proteome</keyword>
<evidence type="ECO:0000256" key="2">
    <source>
        <dbReference type="SAM" id="SignalP"/>
    </source>
</evidence>
<dbReference type="NCBIfam" id="TIGR04183">
    <property type="entry name" value="Por_Secre_tail"/>
    <property type="match status" value="1"/>
</dbReference>
<name>A0A4R6QFT0_9FLAO</name>
<dbReference type="Pfam" id="PF18962">
    <property type="entry name" value="Por_Secre_tail"/>
    <property type="match status" value="1"/>
</dbReference>